<dbReference type="Proteomes" id="UP000813463">
    <property type="component" value="Chromosome 3"/>
</dbReference>
<organism evidence="3 4">
    <name type="scientific">Spinacia oleracea</name>
    <name type="common">Spinach</name>
    <dbReference type="NCBI Taxonomy" id="3562"/>
    <lineage>
        <taxon>Eukaryota</taxon>
        <taxon>Viridiplantae</taxon>
        <taxon>Streptophyta</taxon>
        <taxon>Embryophyta</taxon>
        <taxon>Tracheophyta</taxon>
        <taxon>Spermatophyta</taxon>
        <taxon>Magnoliopsida</taxon>
        <taxon>eudicotyledons</taxon>
        <taxon>Gunneridae</taxon>
        <taxon>Pentapetalae</taxon>
        <taxon>Caryophyllales</taxon>
        <taxon>Chenopodiaceae</taxon>
        <taxon>Chenopodioideae</taxon>
        <taxon>Anserineae</taxon>
        <taxon>Spinacia</taxon>
    </lineage>
</organism>
<dbReference type="RefSeq" id="XP_021861701.1">
    <property type="nucleotide sequence ID" value="XM_022006009.2"/>
</dbReference>
<accession>A0A9R0K7R1</accession>
<gene>
    <name evidence="4" type="primary">LOC110800698</name>
</gene>
<dbReference type="OrthoDB" id="753138at2759"/>
<reference evidence="3" key="1">
    <citation type="journal article" date="2021" name="Nat. Commun.">
        <title>Genomic analyses provide insights into spinach domestication and the genetic basis of agronomic traits.</title>
        <authorList>
            <person name="Cai X."/>
            <person name="Sun X."/>
            <person name="Xu C."/>
            <person name="Sun H."/>
            <person name="Wang X."/>
            <person name="Ge C."/>
            <person name="Zhang Z."/>
            <person name="Wang Q."/>
            <person name="Fei Z."/>
            <person name="Jiao C."/>
            <person name="Wang Q."/>
        </authorList>
    </citation>
    <scope>NUCLEOTIDE SEQUENCE [LARGE SCALE GENOMIC DNA]</scope>
    <source>
        <strain evidence="3">cv. Varoflay</strain>
    </source>
</reference>
<feature type="domain" description="Uncharacterized GPI-anchored protein At5g19230-like" evidence="2">
    <location>
        <begin position="30"/>
        <end position="156"/>
    </location>
</feature>
<evidence type="ECO:0000313" key="3">
    <source>
        <dbReference type="Proteomes" id="UP000813463"/>
    </source>
</evidence>
<dbReference type="Pfam" id="PF25884">
    <property type="entry name" value="At5g19230"/>
    <property type="match status" value="1"/>
</dbReference>
<sequence length="194" mass="21511">MSSLKNTTLLFFLFQAIVLINHQVRSDDEEDSLLQGINKYRTSLNLTAFVKNENAACLADQIAEQYKGEPCTNSTGSNTIIGTENHFPNYPDFLAHCKLNISNTADGSIMPACVPNLDPTLVLWNFTKSQYSGDLNDTKYTGAGIASEGDWIVLVLSTNSSQGSYQTYKAAGFIPRPSHLFHFIVFLMACFFFL</sequence>
<proteinExistence type="predicted"/>
<name>A0A9R0K7R1_SPIOL</name>
<keyword evidence="3" id="KW-1185">Reference proteome</keyword>
<reference evidence="4" key="2">
    <citation type="submission" date="2025-08" db="UniProtKB">
        <authorList>
            <consortium name="RefSeq"/>
        </authorList>
    </citation>
    <scope>IDENTIFICATION</scope>
    <source>
        <tissue evidence="4">Leaf</tissue>
    </source>
</reference>
<dbReference type="PANTHER" id="PTHR33976:SF8">
    <property type="entry name" value="OS07G0645000 PROTEIN"/>
    <property type="match status" value="1"/>
</dbReference>
<dbReference type="InterPro" id="IPR059083">
    <property type="entry name" value="At5g19230_dom"/>
</dbReference>
<feature type="chain" id="PRO_5040180850" evidence="1">
    <location>
        <begin position="27"/>
        <end position="194"/>
    </location>
</feature>
<evidence type="ECO:0000259" key="2">
    <source>
        <dbReference type="Pfam" id="PF25884"/>
    </source>
</evidence>
<dbReference type="InterPro" id="IPR045285">
    <property type="entry name" value="At5g19230-like"/>
</dbReference>
<dbReference type="KEGG" id="soe:110800698"/>
<dbReference type="GeneID" id="110800698"/>
<evidence type="ECO:0000256" key="1">
    <source>
        <dbReference type="SAM" id="SignalP"/>
    </source>
</evidence>
<feature type="signal peptide" evidence="1">
    <location>
        <begin position="1"/>
        <end position="26"/>
    </location>
</feature>
<keyword evidence="1" id="KW-0732">Signal</keyword>
<dbReference type="AlphaFoldDB" id="A0A9R0K7R1"/>
<dbReference type="PANTHER" id="PTHR33976">
    <property type="entry name" value="OS07G0645000 PROTEIN"/>
    <property type="match status" value="1"/>
</dbReference>
<evidence type="ECO:0000313" key="4">
    <source>
        <dbReference type="RefSeq" id="XP_021861701.1"/>
    </source>
</evidence>
<protein>
    <submittedName>
        <fullName evidence="4">Uncharacterized GPI-anchored protein At3g06035</fullName>
    </submittedName>
</protein>